<accession>A0A4Y2MEJ3</accession>
<name>A0A4Y2MEJ3_ARAVE</name>
<dbReference type="Proteomes" id="UP000499080">
    <property type="component" value="Unassembled WGS sequence"/>
</dbReference>
<evidence type="ECO:0000313" key="2">
    <source>
        <dbReference type="Proteomes" id="UP000499080"/>
    </source>
</evidence>
<dbReference type="EMBL" id="BGPR01007177">
    <property type="protein sequence ID" value="GBN24914.1"/>
    <property type="molecule type" value="Genomic_DNA"/>
</dbReference>
<keyword evidence="2" id="KW-1185">Reference proteome</keyword>
<sequence length="91" mass="10354">MGPKSTYLDLHLSINLIIVTITLRQLWTRGKMSASKPEGSSFEPRFLSRSFVHVVLLHDKSYIWAKPPPADVVQKFEEGVPAHLTAVQNYY</sequence>
<gene>
    <name evidence="1" type="ORF">AVEN_189083_1</name>
</gene>
<proteinExistence type="predicted"/>
<reference evidence="1 2" key="1">
    <citation type="journal article" date="2019" name="Sci. Rep.">
        <title>Orb-weaving spider Araneus ventricosus genome elucidates the spidroin gene catalogue.</title>
        <authorList>
            <person name="Kono N."/>
            <person name="Nakamura H."/>
            <person name="Ohtoshi R."/>
            <person name="Moran D.A.P."/>
            <person name="Shinohara A."/>
            <person name="Yoshida Y."/>
            <person name="Fujiwara M."/>
            <person name="Mori M."/>
            <person name="Tomita M."/>
            <person name="Arakawa K."/>
        </authorList>
    </citation>
    <scope>NUCLEOTIDE SEQUENCE [LARGE SCALE GENOMIC DNA]</scope>
</reference>
<dbReference type="AlphaFoldDB" id="A0A4Y2MEJ3"/>
<protein>
    <submittedName>
        <fullName evidence="1">Uncharacterized protein</fullName>
    </submittedName>
</protein>
<evidence type="ECO:0000313" key="1">
    <source>
        <dbReference type="EMBL" id="GBN24914.1"/>
    </source>
</evidence>
<comment type="caution">
    <text evidence="1">The sequence shown here is derived from an EMBL/GenBank/DDBJ whole genome shotgun (WGS) entry which is preliminary data.</text>
</comment>
<organism evidence="1 2">
    <name type="scientific">Araneus ventricosus</name>
    <name type="common">Orbweaver spider</name>
    <name type="synonym">Epeira ventricosa</name>
    <dbReference type="NCBI Taxonomy" id="182803"/>
    <lineage>
        <taxon>Eukaryota</taxon>
        <taxon>Metazoa</taxon>
        <taxon>Ecdysozoa</taxon>
        <taxon>Arthropoda</taxon>
        <taxon>Chelicerata</taxon>
        <taxon>Arachnida</taxon>
        <taxon>Araneae</taxon>
        <taxon>Araneomorphae</taxon>
        <taxon>Entelegynae</taxon>
        <taxon>Araneoidea</taxon>
        <taxon>Araneidae</taxon>
        <taxon>Araneus</taxon>
    </lineage>
</organism>